<dbReference type="InterPro" id="IPR049177">
    <property type="entry name" value="MgtC_SapB_SrpB_YhiD_N"/>
</dbReference>
<dbReference type="Pfam" id="PF13194">
    <property type="entry name" value="DUF4010"/>
    <property type="match status" value="1"/>
</dbReference>
<feature type="transmembrane region" description="Helical" evidence="1">
    <location>
        <begin position="180"/>
        <end position="199"/>
    </location>
</feature>
<gene>
    <name evidence="4" type="ORF">J2W69_003534</name>
</gene>
<proteinExistence type="predicted"/>
<keyword evidence="5" id="KW-1185">Reference proteome</keyword>
<evidence type="ECO:0000259" key="2">
    <source>
        <dbReference type="Pfam" id="PF02308"/>
    </source>
</evidence>
<feature type="transmembrane region" description="Helical" evidence="1">
    <location>
        <begin position="345"/>
        <end position="364"/>
    </location>
</feature>
<dbReference type="RefSeq" id="WP_310280871.1">
    <property type="nucleotide sequence ID" value="NZ_JAVDWR010000018.1"/>
</dbReference>
<feature type="transmembrane region" description="Helical" evidence="1">
    <location>
        <begin position="376"/>
        <end position="397"/>
    </location>
</feature>
<feature type="transmembrane region" description="Helical" evidence="1">
    <location>
        <begin position="211"/>
        <end position="229"/>
    </location>
</feature>
<dbReference type="PANTHER" id="PTHR39084:SF1">
    <property type="entry name" value="DUF4010 DOMAIN-CONTAINING PROTEIN"/>
    <property type="match status" value="1"/>
</dbReference>
<feature type="transmembrane region" description="Helical" evidence="1">
    <location>
        <begin position="249"/>
        <end position="268"/>
    </location>
</feature>
<evidence type="ECO:0000256" key="1">
    <source>
        <dbReference type="SAM" id="Phobius"/>
    </source>
</evidence>
<feature type="domain" description="DUF4010" evidence="3">
    <location>
        <begin position="187"/>
        <end position="400"/>
    </location>
</feature>
<keyword evidence="1" id="KW-0812">Transmembrane</keyword>
<evidence type="ECO:0000313" key="4">
    <source>
        <dbReference type="EMBL" id="MDR7122559.1"/>
    </source>
</evidence>
<evidence type="ECO:0000313" key="5">
    <source>
        <dbReference type="Proteomes" id="UP001257909"/>
    </source>
</evidence>
<dbReference type="EMBL" id="JAVDWR010000018">
    <property type="protein sequence ID" value="MDR7122559.1"/>
    <property type="molecule type" value="Genomic_DNA"/>
</dbReference>
<feature type="transmembrane region" description="Helical" evidence="1">
    <location>
        <begin position="37"/>
        <end position="60"/>
    </location>
</feature>
<sequence length="426" mass="44901">MMAGFDLTLAQNFLIALLIGALVGIEREKHKNNNHPGSFAGVRTYILFAQLGAVSAWLSVFLQTPWLFIAALSAVSVTVLCAYYLENKAKAAALGLTSELSAITVCLLGGAVIFGFAEIAVSLAIFTSAILAFREPLHGLISKIGADDLYAGLKLLIASFIVLPLLPNEAIDPWQVLNPYKLWLLVILISALSLVGYIAVRSLGSVKGTMITALTGGLVSSTAMTLSFARSSQTENDSGAANRLAAGILVSWLVMFGRVILIVTAISVPLMQQLLWPLVGLVLVTAVLAMAFFLASHRLQSASVATVVPVKNPFSLWSAIQFALLFALVLLLVKLAEHYAPGQGLYWLAALAGLTDVDAISLSLADYASRSESVQLAATAIGIAILSNSLVKTAMVWVAGAQHLALRISAAMLVLGLAGLVLFSVV</sequence>
<dbReference type="Pfam" id="PF02308">
    <property type="entry name" value="MgtC"/>
    <property type="match status" value="1"/>
</dbReference>
<keyword evidence="1" id="KW-1133">Transmembrane helix</keyword>
<feature type="domain" description="MgtC/SapB/SrpB/YhiD N-terminal" evidence="2">
    <location>
        <begin position="14"/>
        <end position="138"/>
    </location>
</feature>
<feature type="transmembrane region" description="Helical" evidence="1">
    <location>
        <begin position="314"/>
        <end position="333"/>
    </location>
</feature>
<feature type="transmembrane region" description="Helical" evidence="1">
    <location>
        <begin position="6"/>
        <end position="25"/>
    </location>
</feature>
<organism evidence="4 5">
    <name type="scientific">Rheinheimera soli</name>
    <dbReference type="NCBI Taxonomy" id="443616"/>
    <lineage>
        <taxon>Bacteria</taxon>
        <taxon>Pseudomonadati</taxon>
        <taxon>Pseudomonadota</taxon>
        <taxon>Gammaproteobacteria</taxon>
        <taxon>Chromatiales</taxon>
        <taxon>Chromatiaceae</taxon>
        <taxon>Rheinheimera</taxon>
    </lineage>
</organism>
<dbReference type="Proteomes" id="UP001257909">
    <property type="component" value="Unassembled WGS sequence"/>
</dbReference>
<evidence type="ECO:0000259" key="3">
    <source>
        <dbReference type="Pfam" id="PF13194"/>
    </source>
</evidence>
<accession>A0ABU1W3Q5</accession>
<feature type="transmembrane region" description="Helical" evidence="1">
    <location>
        <begin position="404"/>
        <end position="425"/>
    </location>
</feature>
<keyword evidence="1" id="KW-0472">Membrane</keyword>
<dbReference type="PANTHER" id="PTHR39084">
    <property type="entry name" value="MEMBRANE PROTEIN-RELATED"/>
    <property type="match status" value="1"/>
</dbReference>
<reference evidence="4 5" key="1">
    <citation type="submission" date="2023-07" db="EMBL/GenBank/DDBJ databases">
        <title>Sorghum-associated microbial communities from plants grown in Nebraska, USA.</title>
        <authorList>
            <person name="Schachtman D."/>
        </authorList>
    </citation>
    <scope>NUCLEOTIDE SEQUENCE [LARGE SCALE GENOMIC DNA]</scope>
    <source>
        <strain evidence="4 5">4138</strain>
    </source>
</reference>
<feature type="transmembrane region" description="Helical" evidence="1">
    <location>
        <begin position="275"/>
        <end position="294"/>
    </location>
</feature>
<comment type="caution">
    <text evidence="4">The sequence shown here is derived from an EMBL/GenBank/DDBJ whole genome shotgun (WGS) entry which is preliminary data.</text>
</comment>
<feature type="transmembrane region" description="Helical" evidence="1">
    <location>
        <begin position="66"/>
        <end position="85"/>
    </location>
</feature>
<name>A0ABU1W3Q5_9GAMM</name>
<protein>
    <submittedName>
        <fullName evidence="4">Uncharacterized membrane protein (DUF4010 family)</fullName>
    </submittedName>
</protein>
<dbReference type="InterPro" id="IPR025105">
    <property type="entry name" value="DUF4010"/>
</dbReference>